<reference evidence="2" key="2">
    <citation type="submission" date="2020-09" db="EMBL/GenBank/DDBJ databases">
        <authorList>
            <person name="Sun Q."/>
            <person name="Zhou Y."/>
        </authorList>
    </citation>
    <scope>NUCLEOTIDE SEQUENCE</scope>
    <source>
        <strain evidence="2">CGMCC 4.7368</strain>
    </source>
</reference>
<dbReference type="AlphaFoldDB" id="A0A918DQM8"/>
<dbReference type="EMBL" id="BMNH01000025">
    <property type="protein sequence ID" value="GGO78271.1"/>
    <property type="molecule type" value="Genomic_DNA"/>
</dbReference>
<evidence type="ECO:0000313" key="2">
    <source>
        <dbReference type="EMBL" id="GGO78271.1"/>
    </source>
</evidence>
<name>A0A918DQM8_9ACTN</name>
<dbReference type="Proteomes" id="UP000646523">
    <property type="component" value="Unassembled WGS sequence"/>
</dbReference>
<feature type="region of interest" description="Disordered" evidence="1">
    <location>
        <begin position="38"/>
        <end position="108"/>
    </location>
</feature>
<comment type="caution">
    <text evidence="2">The sequence shown here is derived from an EMBL/GenBank/DDBJ whole genome shotgun (WGS) entry which is preliminary data.</text>
</comment>
<protein>
    <submittedName>
        <fullName evidence="2">Uncharacterized protein</fullName>
    </submittedName>
</protein>
<evidence type="ECO:0000256" key="1">
    <source>
        <dbReference type="SAM" id="MobiDB-lite"/>
    </source>
</evidence>
<sequence>MAGACAGRPSPDGRPVLSCTTPVSPQRVACLLAETVPPSGGRSVVPAGRDRKQGPQAFTGVSDGFAGPGQRQGPDAAERGLGALWGFAGGPGGAVKGGGRAGDWVIPR</sequence>
<gene>
    <name evidence="2" type="ORF">GCM10012289_59860</name>
</gene>
<feature type="compositionally biased region" description="Gly residues" evidence="1">
    <location>
        <begin position="87"/>
        <end position="101"/>
    </location>
</feature>
<accession>A0A918DQM8</accession>
<evidence type="ECO:0000313" key="3">
    <source>
        <dbReference type="Proteomes" id="UP000646523"/>
    </source>
</evidence>
<keyword evidence="3" id="KW-1185">Reference proteome</keyword>
<proteinExistence type="predicted"/>
<reference evidence="2" key="1">
    <citation type="journal article" date="2014" name="Int. J. Syst. Evol. Microbiol.">
        <title>Complete genome sequence of Corynebacterium casei LMG S-19264T (=DSM 44701T), isolated from a smear-ripened cheese.</title>
        <authorList>
            <consortium name="US DOE Joint Genome Institute (JGI-PGF)"/>
            <person name="Walter F."/>
            <person name="Albersmeier A."/>
            <person name="Kalinowski J."/>
            <person name="Ruckert C."/>
        </authorList>
    </citation>
    <scope>NUCLEOTIDE SEQUENCE</scope>
    <source>
        <strain evidence="2">CGMCC 4.7368</strain>
    </source>
</reference>
<organism evidence="2 3">
    <name type="scientific">Nonomuraea cavernae</name>
    <dbReference type="NCBI Taxonomy" id="2045107"/>
    <lineage>
        <taxon>Bacteria</taxon>
        <taxon>Bacillati</taxon>
        <taxon>Actinomycetota</taxon>
        <taxon>Actinomycetes</taxon>
        <taxon>Streptosporangiales</taxon>
        <taxon>Streptosporangiaceae</taxon>
        <taxon>Nonomuraea</taxon>
    </lineage>
</organism>